<evidence type="ECO:0000256" key="2">
    <source>
        <dbReference type="ARBA" id="ARBA00022448"/>
    </source>
</evidence>
<keyword evidence="3" id="KW-0547">Nucleotide-binding</keyword>
<dbReference type="EMBL" id="AZXY01000003">
    <property type="protein sequence ID" value="KSZ59244.1"/>
    <property type="molecule type" value="Genomic_DNA"/>
</dbReference>
<dbReference type="AlphaFoldDB" id="A0A0V9UML3"/>
<comment type="caution">
    <text evidence="6">The sequence shown here is derived from an EMBL/GenBank/DDBJ whole genome shotgun (WGS) entry which is preliminary data.</text>
</comment>
<dbReference type="InterPro" id="IPR003439">
    <property type="entry name" value="ABC_transporter-like_ATP-bd"/>
</dbReference>
<gene>
    <name evidence="6" type="ORF">Z045_07805</name>
</gene>
<evidence type="ECO:0000256" key="3">
    <source>
        <dbReference type="ARBA" id="ARBA00022741"/>
    </source>
</evidence>
<dbReference type="PROSITE" id="PS50893">
    <property type="entry name" value="ABC_TRANSPORTER_2"/>
    <property type="match status" value="1"/>
</dbReference>
<dbReference type="Pfam" id="PF00005">
    <property type="entry name" value="ABC_tran"/>
    <property type="match status" value="1"/>
</dbReference>
<accession>A0A0V9UML3</accession>
<evidence type="ECO:0000313" key="6">
    <source>
        <dbReference type="EMBL" id="KSZ59244.1"/>
    </source>
</evidence>
<feature type="domain" description="ABC transporter" evidence="5">
    <location>
        <begin position="12"/>
        <end position="217"/>
    </location>
</feature>
<dbReference type="InterPro" id="IPR017871">
    <property type="entry name" value="ABC_transporter-like_CS"/>
</dbReference>
<dbReference type="PATRIC" id="fig|1441730.3.peg.1635"/>
<evidence type="ECO:0000256" key="1">
    <source>
        <dbReference type="ARBA" id="ARBA00005417"/>
    </source>
</evidence>
<evidence type="ECO:0000313" key="7">
    <source>
        <dbReference type="Proteomes" id="UP000053060"/>
    </source>
</evidence>
<dbReference type="Gene3D" id="3.40.50.300">
    <property type="entry name" value="P-loop containing nucleotide triphosphate hydrolases"/>
    <property type="match status" value="1"/>
</dbReference>
<dbReference type="SMART" id="SM00382">
    <property type="entry name" value="AAA"/>
    <property type="match status" value="1"/>
</dbReference>
<comment type="similarity">
    <text evidence="1">Belongs to the ABC transporter superfamily.</text>
</comment>
<evidence type="ECO:0000256" key="4">
    <source>
        <dbReference type="ARBA" id="ARBA00022840"/>
    </source>
</evidence>
<dbReference type="InterPro" id="IPR027417">
    <property type="entry name" value="P-loop_NTPase"/>
</dbReference>
<dbReference type="GO" id="GO:0005524">
    <property type="term" value="F:ATP binding"/>
    <property type="evidence" value="ECO:0007669"/>
    <property type="project" value="UniProtKB-KW"/>
</dbReference>
<dbReference type="Proteomes" id="UP000053060">
    <property type="component" value="Unassembled WGS sequence"/>
</dbReference>
<dbReference type="PANTHER" id="PTHR43335">
    <property type="entry name" value="ABC TRANSPORTER, ATP-BINDING PROTEIN"/>
    <property type="match status" value="1"/>
</dbReference>
<keyword evidence="4 6" id="KW-0067">ATP-binding</keyword>
<keyword evidence="2" id="KW-0813">Transport</keyword>
<dbReference type="InterPro" id="IPR003593">
    <property type="entry name" value="AAA+_ATPase"/>
</dbReference>
<sequence>MFDPYPHGTPAVSVRNAHRSFGDLTVFTGVNVDVAPGRCCAVIGANGTGKSTLLGCVVGVDRLDEGVVEIHGVPVDESSPTLRRQVAAVLGDVATFAHLTAHEHLQLVATGHGVTDPFDAATQVLEEVGLAASADRLPLAFSSGQRRRLALASALVRPRRLLVLDEPEQHLDDAGRRWLASTLEAEKRAGGTVLMVSHDVALVDAVADQVVEADRWS</sequence>
<protein>
    <submittedName>
        <fullName evidence="6">ABC transporter ATP-binding protein</fullName>
    </submittedName>
</protein>
<dbReference type="SUPFAM" id="SSF52540">
    <property type="entry name" value="P-loop containing nucleoside triphosphate hydrolases"/>
    <property type="match status" value="1"/>
</dbReference>
<dbReference type="PANTHER" id="PTHR43335:SF4">
    <property type="entry name" value="ABC TRANSPORTER, ATP-BINDING PROTEIN"/>
    <property type="match status" value="1"/>
</dbReference>
<proteinExistence type="inferred from homology"/>
<name>A0A0V9UML3_9NOCA</name>
<reference evidence="7" key="1">
    <citation type="submission" date="2015-01" db="EMBL/GenBank/DDBJ databases">
        <title>Draft genome sequence of Rhodococcus pyridinivorans strain KG-16, a hydrocarbon-degrading bacterium.</title>
        <authorList>
            <person name="Aggarwal R.K."/>
            <person name="Dawar C."/>
        </authorList>
    </citation>
    <scope>NUCLEOTIDE SEQUENCE [LARGE SCALE GENOMIC DNA]</scope>
    <source>
        <strain evidence="7">KG-16</strain>
    </source>
</reference>
<organism evidence="6 7">
    <name type="scientific">Rhodococcus pyridinivorans KG-16</name>
    <dbReference type="NCBI Taxonomy" id="1441730"/>
    <lineage>
        <taxon>Bacteria</taxon>
        <taxon>Bacillati</taxon>
        <taxon>Actinomycetota</taxon>
        <taxon>Actinomycetes</taxon>
        <taxon>Mycobacteriales</taxon>
        <taxon>Nocardiaceae</taxon>
        <taxon>Rhodococcus</taxon>
    </lineage>
</organism>
<evidence type="ECO:0000259" key="5">
    <source>
        <dbReference type="PROSITE" id="PS50893"/>
    </source>
</evidence>
<dbReference type="PROSITE" id="PS00211">
    <property type="entry name" value="ABC_TRANSPORTER_1"/>
    <property type="match status" value="1"/>
</dbReference>
<reference evidence="6 7" key="2">
    <citation type="journal article" date="2016" name="Genome Announc.">
        <title>Draft Genome Sequence of a Versatile Hydrocarbon-Degrading Bacterium, Rhodococcus pyridinivorans Strain KG-16, Collected from Oil Fields in India.</title>
        <authorList>
            <person name="Aggarwal R.K."/>
            <person name="Dawar C."/>
            <person name="Phanindranath R."/>
            <person name="Mutnuri L."/>
            <person name="Dayal A.M."/>
        </authorList>
    </citation>
    <scope>NUCLEOTIDE SEQUENCE [LARGE SCALE GENOMIC DNA]</scope>
    <source>
        <strain evidence="6 7">KG-16</strain>
    </source>
</reference>
<dbReference type="GO" id="GO:0016887">
    <property type="term" value="F:ATP hydrolysis activity"/>
    <property type="evidence" value="ECO:0007669"/>
    <property type="project" value="InterPro"/>
</dbReference>
<dbReference type="RefSeq" id="WP_039584788.1">
    <property type="nucleotide sequence ID" value="NZ_AZXY01000003.1"/>
</dbReference>